<accession>E4WZ27</accession>
<dbReference type="SUPFAM" id="SSF50814">
    <property type="entry name" value="Lipocalins"/>
    <property type="match status" value="1"/>
</dbReference>
<dbReference type="InterPro" id="IPR022271">
    <property type="entry name" value="Lipocalin_ApoD"/>
</dbReference>
<dbReference type="EMBL" id="FN653019">
    <property type="protein sequence ID" value="CBY22422.1"/>
    <property type="molecule type" value="Genomic_DNA"/>
</dbReference>
<proteinExistence type="inferred from homology"/>
<evidence type="ECO:0000259" key="3">
    <source>
        <dbReference type="Pfam" id="PF08212"/>
    </source>
</evidence>
<dbReference type="PANTHER" id="PTHR10612:SF34">
    <property type="entry name" value="APOLIPOPROTEIN D"/>
    <property type="match status" value="1"/>
</dbReference>
<organism evidence="4">
    <name type="scientific">Oikopleura dioica</name>
    <name type="common">Tunicate</name>
    <dbReference type="NCBI Taxonomy" id="34765"/>
    <lineage>
        <taxon>Eukaryota</taxon>
        <taxon>Metazoa</taxon>
        <taxon>Chordata</taxon>
        <taxon>Tunicata</taxon>
        <taxon>Appendicularia</taxon>
        <taxon>Copelata</taxon>
        <taxon>Oikopleuridae</taxon>
        <taxon>Oikopleura</taxon>
    </lineage>
</organism>
<dbReference type="PANTHER" id="PTHR10612">
    <property type="entry name" value="APOLIPOPROTEIN D"/>
    <property type="match status" value="1"/>
</dbReference>
<dbReference type="InterPro" id="IPR000566">
    <property type="entry name" value="Lipocln_cytosolic_FA-bd_dom"/>
</dbReference>
<keyword evidence="5" id="KW-1185">Reference proteome</keyword>
<protein>
    <recommendedName>
        <fullName evidence="3">Lipocalin/cytosolic fatty-acid binding domain-containing protein</fullName>
    </recommendedName>
</protein>
<comment type="similarity">
    <text evidence="1 2">Belongs to the calycin superfamily. Lipocalin family.</text>
</comment>
<dbReference type="InterPro" id="IPR012674">
    <property type="entry name" value="Calycin"/>
</dbReference>
<feature type="domain" description="Lipocalin/cytosolic fatty-acid binding" evidence="3">
    <location>
        <begin position="30"/>
        <end position="175"/>
    </location>
</feature>
<evidence type="ECO:0000256" key="2">
    <source>
        <dbReference type="PIRNR" id="PIRNR036893"/>
    </source>
</evidence>
<evidence type="ECO:0000256" key="1">
    <source>
        <dbReference type="ARBA" id="ARBA00006889"/>
    </source>
</evidence>
<evidence type="ECO:0000313" key="5">
    <source>
        <dbReference type="Proteomes" id="UP000001307"/>
    </source>
</evidence>
<dbReference type="OrthoDB" id="565904at2759"/>
<dbReference type="Proteomes" id="UP000001307">
    <property type="component" value="Unassembled WGS sequence"/>
</dbReference>
<dbReference type="GO" id="GO:0006629">
    <property type="term" value="P:lipid metabolic process"/>
    <property type="evidence" value="ECO:0007669"/>
    <property type="project" value="TreeGrafter"/>
</dbReference>
<evidence type="ECO:0000313" key="4">
    <source>
        <dbReference type="EMBL" id="CBY22422.1"/>
    </source>
</evidence>
<dbReference type="InParanoid" id="E4WZ27"/>
<gene>
    <name evidence="4" type="ORF">GSOID_T00013175001</name>
</gene>
<dbReference type="GO" id="GO:0005737">
    <property type="term" value="C:cytoplasm"/>
    <property type="evidence" value="ECO:0007669"/>
    <property type="project" value="TreeGrafter"/>
</dbReference>
<dbReference type="GO" id="GO:0000302">
    <property type="term" value="P:response to reactive oxygen species"/>
    <property type="evidence" value="ECO:0007669"/>
    <property type="project" value="TreeGrafter"/>
</dbReference>
<dbReference type="AlphaFoldDB" id="E4WZ27"/>
<name>E4WZ27_OIKDI</name>
<reference evidence="4" key="1">
    <citation type="journal article" date="2010" name="Science">
        <title>Plasticity of animal genome architecture unmasked by rapid evolution of a pelagic tunicate.</title>
        <authorList>
            <person name="Denoeud F."/>
            <person name="Henriet S."/>
            <person name="Mungpakdee S."/>
            <person name="Aury J.M."/>
            <person name="Da Silva C."/>
            <person name="Brinkmann H."/>
            <person name="Mikhaleva J."/>
            <person name="Olsen L.C."/>
            <person name="Jubin C."/>
            <person name="Canestro C."/>
            <person name="Bouquet J.M."/>
            <person name="Danks G."/>
            <person name="Poulain J."/>
            <person name="Campsteijn C."/>
            <person name="Adamski M."/>
            <person name="Cross I."/>
            <person name="Yadetie F."/>
            <person name="Muffato M."/>
            <person name="Louis A."/>
            <person name="Butcher S."/>
            <person name="Tsagkogeorga G."/>
            <person name="Konrad A."/>
            <person name="Singh S."/>
            <person name="Jensen M.F."/>
            <person name="Cong E.H."/>
            <person name="Eikeseth-Otteraa H."/>
            <person name="Noel B."/>
            <person name="Anthouard V."/>
            <person name="Porcel B.M."/>
            <person name="Kachouri-Lafond R."/>
            <person name="Nishino A."/>
            <person name="Ugolini M."/>
            <person name="Chourrout P."/>
            <person name="Nishida H."/>
            <person name="Aasland R."/>
            <person name="Huzurbazar S."/>
            <person name="Westhof E."/>
            <person name="Delsuc F."/>
            <person name="Lehrach H."/>
            <person name="Reinhardt R."/>
            <person name="Weissenbach J."/>
            <person name="Roy S.W."/>
            <person name="Artiguenave F."/>
            <person name="Postlethwait J.H."/>
            <person name="Manak J.R."/>
            <person name="Thompson E.M."/>
            <person name="Jaillon O."/>
            <person name="Du Pasquier L."/>
            <person name="Boudinot P."/>
            <person name="Liberles D.A."/>
            <person name="Volff J.N."/>
            <person name="Philippe H."/>
            <person name="Lenhard B."/>
            <person name="Roest Crollius H."/>
            <person name="Wincker P."/>
            <person name="Chourrout D."/>
        </authorList>
    </citation>
    <scope>NUCLEOTIDE SEQUENCE [LARGE SCALE GENOMIC DNA]</scope>
</reference>
<sequence length="202" mass="23216">MKVFFAFFSLIAAQKKDWFSKCVKPTNFDLDLSRYAGSWYEQHRYPVSFEPEAATCVRAQYTLQDNGVRVNNSMINEDPKSGQKVLSWALGRATVPNEDKNNKLIVVFDQIPAIGQWFINKLGPNYWVMDTDYDNYAIVMSCSNYGLFTSTYFWLLARDANFRSTSKYDEIMENVTTNFKVKNAALITIDANACDFDSIAEF</sequence>
<dbReference type="Gene3D" id="2.40.128.20">
    <property type="match status" value="1"/>
</dbReference>
<dbReference type="PIRSF" id="PIRSF036893">
    <property type="entry name" value="Lipocalin_ApoD"/>
    <property type="match status" value="1"/>
</dbReference>
<dbReference type="Pfam" id="PF08212">
    <property type="entry name" value="Lipocalin_2"/>
    <property type="match status" value="1"/>
</dbReference>